<name>G0MX29_CAEBE</name>
<evidence type="ECO:0008006" key="3">
    <source>
        <dbReference type="Google" id="ProtNLM"/>
    </source>
</evidence>
<gene>
    <name evidence="1" type="ORF">CAEBREN_12794</name>
</gene>
<evidence type="ECO:0000313" key="2">
    <source>
        <dbReference type="Proteomes" id="UP000008068"/>
    </source>
</evidence>
<dbReference type="AlphaFoldDB" id="G0MX29"/>
<protein>
    <recommendedName>
        <fullName evidence="3">F-box domain-containing protein</fullName>
    </recommendedName>
</protein>
<reference evidence="2" key="1">
    <citation type="submission" date="2011-07" db="EMBL/GenBank/DDBJ databases">
        <authorList>
            <consortium name="Caenorhabditis brenneri Sequencing and Analysis Consortium"/>
            <person name="Wilson R.K."/>
        </authorList>
    </citation>
    <scope>NUCLEOTIDE SEQUENCE [LARGE SCALE GENOMIC DNA]</scope>
    <source>
        <strain evidence="2">PB2801</strain>
    </source>
</reference>
<dbReference type="PANTHER" id="PTHR21503:SF8">
    <property type="entry name" value="F-BOX ASSOCIATED DOMAIN-CONTAINING PROTEIN-RELATED"/>
    <property type="match status" value="1"/>
</dbReference>
<dbReference type="InParanoid" id="G0MX29"/>
<dbReference type="PANTHER" id="PTHR21503">
    <property type="entry name" value="F-BOX-CONTAINING HYPOTHETICAL PROTEIN C.ELEGANS"/>
    <property type="match status" value="1"/>
</dbReference>
<dbReference type="OrthoDB" id="5908392at2759"/>
<dbReference type="Proteomes" id="UP000008068">
    <property type="component" value="Unassembled WGS sequence"/>
</dbReference>
<dbReference type="HOGENOM" id="CLU_790482_0_0_1"/>
<dbReference type="eggNOG" id="ENOG502TIWM">
    <property type="taxonomic scope" value="Eukaryota"/>
</dbReference>
<dbReference type="EMBL" id="GL379818">
    <property type="protein sequence ID" value="EGT46725.1"/>
    <property type="molecule type" value="Genomic_DNA"/>
</dbReference>
<organism evidence="2">
    <name type="scientific">Caenorhabditis brenneri</name>
    <name type="common">Nematode worm</name>
    <dbReference type="NCBI Taxonomy" id="135651"/>
    <lineage>
        <taxon>Eukaryota</taxon>
        <taxon>Metazoa</taxon>
        <taxon>Ecdysozoa</taxon>
        <taxon>Nematoda</taxon>
        <taxon>Chromadorea</taxon>
        <taxon>Rhabditida</taxon>
        <taxon>Rhabditina</taxon>
        <taxon>Rhabditomorpha</taxon>
        <taxon>Rhabditoidea</taxon>
        <taxon>Rhabditidae</taxon>
        <taxon>Peloderinae</taxon>
        <taxon>Caenorhabditis</taxon>
    </lineage>
</organism>
<dbReference type="FunCoup" id="G0MX29">
    <property type="interactions" value="412"/>
</dbReference>
<evidence type="ECO:0000313" key="1">
    <source>
        <dbReference type="EMBL" id="EGT46725.1"/>
    </source>
</evidence>
<keyword evidence="2" id="KW-1185">Reference proteome</keyword>
<sequence>MSFPLLSLPHLAFFEVIKGMNPIDIVYLNMAFGKHMQSMMKRHVSLEDIDFFTDLSVARLTCGEFTWIFSKFKFWEDANDVKHLLPLPYTAIDSPRPDGQYWQTEIDNPTKAVMHLLDFLMTNFPRTSGSNFHFLNPNSKDLQLLNGIDLKSYRNGRIVVQNGVDAVTDNFFNENLKNRDVLLVCSAGTNFKQVYLKSLRKNEVLALERKFYVDKQMSLDRQCEYIVLSGLGIYEAHLQNIVQNWMKGVTNNLIFVYVKSIKNMNLNIRRILGKERAERWNDVEMKGFEGLSQFTSYFIEKGAIIRNVNNKIASIHINQEADTFSIVVWSTNPNHRTLKLHQCLPL</sequence>
<accession>G0MX29</accession>
<proteinExistence type="predicted"/>
<dbReference type="OMA" id="FWEDAND"/>